<gene>
    <name evidence="1" type="ORF">O3W52_23430</name>
</gene>
<dbReference type="InterPro" id="IPR027417">
    <property type="entry name" value="P-loop_NTPase"/>
</dbReference>
<keyword evidence="2" id="KW-1185">Reference proteome</keyword>
<name>A0ABT4KPS3_9HYPH</name>
<organism evidence="1 2">
    <name type="scientific">Sinorhizobium psoraleae</name>
    <dbReference type="NCBI Taxonomy" id="520838"/>
    <lineage>
        <taxon>Bacteria</taxon>
        <taxon>Pseudomonadati</taxon>
        <taxon>Pseudomonadota</taxon>
        <taxon>Alphaproteobacteria</taxon>
        <taxon>Hyphomicrobiales</taxon>
        <taxon>Rhizobiaceae</taxon>
        <taxon>Sinorhizobium/Ensifer group</taxon>
        <taxon>Sinorhizobium</taxon>
    </lineage>
</organism>
<evidence type="ECO:0000313" key="1">
    <source>
        <dbReference type="EMBL" id="MCZ4092907.1"/>
    </source>
</evidence>
<dbReference type="Pfam" id="PF13238">
    <property type="entry name" value="AAA_18"/>
    <property type="match status" value="1"/>
</dbReference>
<protein>
    <submittedName>
        <fullName evidence="1">AAA family ATPase</fullName>
    </submittedName>
</protein>
<dbReference type="EMBL" id="JAPVOI010000004">
    <property type="protein sequence ID" value="MCZ4092907.1"/>
    <property type="molecule type" value="Genomic_DNA"/>
</dbReference>
<sequence length="178" mass="19418">MDLAGQILILTGTPGSGKTTTAKALAREPGSPKVHLHADDFWHFIKHGAIAPYLPESAGQNRIVIDVLARAAEGYVSGGYFVVVDGIVGPWFLPAFTALTVPLHYIVLRPPLDLAIRRCRERGGDALSDPGPITELHRQLSTLGELERHALRAEDWSREQMLRKVIAAVESGAFRLQP</sequence>
<dbReference type="Gene3D" id="3.40.50.300">
    <property type="entry name" value="P-loop containing nucleotide triphosphate hydrolases"/>
    <property type="match status" value="1"/>
</dbReference>
<reference evidence="1" key="1">
    <citation type="submission" date="2022-10" db="EMBL/GenBank/DDBJ databases">
        <title>Whole genome sequencing of three plant growth promoting bacteria isolated from Vachellia tortilis subsp. raddiana in Morocco.</title>
        <authorList>
            <person name="Hnini M."/>
            <person name="Zouagui R."/>
            <person name="Zouagui H."/>
            <person name="Chemao Elfihri M.-W."/>
            <person name="Ibrahimi A."/>
            <person name="Sbabou L."/>
            <person name="Aurag J."/>
        </authorList>
    </citation>
    <scope>NUCLEOTIDE SEQUENCE</scope>
    <source>
        <strain evidence="1">LMR678</strain>
    </source>
</reference>
<proteinExistence type="predicted"/>
<dbReference type="Proteomes" id="UP001079430">
    <property type="component" value="Unassembled WGS sequence"/>
</dbReference>
<accession>A0ABT4KPS3</accession>
<dbReference type="SUPFAM" id="SSF52540">
    <property type="entry name" value="P-loop containing nucleoside triphosphate hydrolases"/>
    <property type="match status" value="1"/>
</dbReference>
<comment type="caution">
    <text evidence="1">The sequence shown here is derived from an EMBL/GenBank/DDBJ whole genome shotgun (WGS) entry which is preliminary data.</text>
</comment>
<evidence type="ECO:0000313" key="2">
    <source>
        <dbReference type="Proteomes" id="UP001079430"/>
    </source>
</evidence>